<accession>A0A165V204</accession>
<dbReference type="AlphaFoldDB" id="A0A165V204"/>
<proteinExistence type="predicted"/>
<keyword evidence="2" id="KW-1185">Reference proteome</keyword>
<dbReference type="EMBL" id="KV425555">
    <property type="protein sequence ID" value="KZT29033.1"/>
    <property type="molecule type" value="Genomic_DNA"/>
</dbReference>
<sequence>MQTPAVGQALAGASDLNIHTAVITNTGPGSRIDIDSVVFETQCFHRRCSASDHFLWLALDCT</sequence>
<reference evidence="1 2" key="1">
    <citation type="journal article" date="2016" name="Mol. Biol. Evol.">
        <title>Comparative Genomics of Early-Diverging Mushroom-Forming Fungi Provides Insights into the Origins of Lignocellulose Decay Capabilities.</title>
        <authorList>
            <person name="Nagy L.G."/>
            <person name="Riley R."/>
            <person name="Tritt A."/>
            <person name="Adam C."/>
            <person name="Daum C."/>
            <person name="Floudas D."/>
            <person name="Sun H."/>
            <person name="Yadav J.S."/>
            <person name="Pangilinan J."/>
            <person name="Larsson K.H."/>
            <person name="Matsuura K."/>
            <person name="Barry K."/>
            <person name="Labutti K."/>
            <person name="Kuo R."/>
            <person name="Ohm R.A."/>
            <person name="Bhattacharya S.S."/>
            <person name="Shirouzu T."/>
            <person name="Yoshinaga Y."/>
            <person name="Martin F.M."/>
            <person name="Grigoriev I.V."/>
            <person name="Hibbett D.S."/>
        </authorList>
    </citation>
    <scope>NUCLEOTIDE SEQUENCE [LARGE SCALE GENOMIC DNA]</scope>
    <source>
        <strain evidence="1 2">HHB14362 ss-1</strain>
    </source>
</reference>
<organism evidence="1 2">
    <name type="scientific">Neolentinus lepideus HHB14362 ss-1</name>
    <dbReference type="NCBI Taxonomy" id="1314782"/>
    <lineage>
        <taxon>Eukaryota</taxon>
        <taxon>Fungi</taxon>
        <taxon>Dikarya</taxon>
        <taxon>Basidiomycota</taxon>
        <taxon>Agaricomycotina</taxon>
        <taxon>Agaricomycetes</taxon>
        <taxon>Gloeophyllales</taxon>
        <taxon>Gloeophyllaceae</taxon>
        <taxon>Neolentinus</taxon>
    </lineage>
</organism>
<name>A0A165V204_9AGAM</name>
<evidence type="ECO:0000313" key="1">
    <source>
        <dbReference type="EMBL" id="KZT29033.1"/>
    </source>
</evidence>
<protein>
    <submittedName>
        <fullName evidence="1">Uncharacterized protein</fullName>
    </submittedName>
</protein>
<dbReference type="Proteomes" id="UP000076761">
    <property type="component" value="Unassembled WGS sequence"/>
</dbReference>
<evidence type="ECO:0000313" key="2">
    <source>
        <dbReference type="Proteomes" id="UP000076761"/>
    </source>
</evidence>
<dbReference type="InParanoid" id="A0A165V204"/>
<gene>
    <name evidence="1" type="ORF">NEOLEDRAFT_1128551</name>
</gene>
<dbReference type="OrthoDB" id="2576082at2759"/>